<dbReference type="Proteomes" id="UP000639338">
    <property type="component" value="Unassembled WGS sequence"/>
</dbReference>
<keyword evidence="2" id="KW-0564">Palmitate</keyword>
<organism evidence="3 4">
    <name type="scientific">Aphidius gifuensis</name>
    <name type="common">Parasitoid wasp</name>
    <dbReference type="NCBI Taxonomy" id="684658"/>
    <lineage>
        <taxon>Eukaryota</taxon>
        <taxon>Metazoa</taxon>
        <taxon>Ecdysozoa</taxon>
        <taxon>Arthropoda</taxon>
        <taxon>Hexapoda</taxon>
        <taxon>Insecta</taxon>
        <taxon>Pterygota</taxon>
        <taxon>Neoptera</taxon>
        <taxon>Endopterygota</taxon>
        <taxon>Hymenoptera</taxon>
        <taxon>Apocrita</taxon>
        <taxon>Ichneumonoidea</taxon>
        <taxon>Braconidae</taxon>
        <taxon>Aphidiinae</taxon>
        <taxon>Aphidius</taxon>
    </lineage>
</organism>
<comment type="cofactor">
    <cofactor evidence="2">
        <name>Ca(2+)</name>
        <dbReference type="ChEBI" id="CHEBI:29108"/>
    </cofactor>
</comment>
<dbReference type="EMBL" id="JACMRX010000006">
    <property type="protein sequence ID" value="KAF7988071.1"/>
    <property type="molecule type" value="Genomic_DNA"/>
</dbReference>
<dbReference type="InterPro" id="IPR005552">
    <property type="entry name" value="Scramblase"/>
</dbReference>
<evidence type="ECO:0000313" key="4">
    <source>
        <dbReference type="Proteomes" id="UP000639338"/>
    </source>
</evidence>
<dbReference type="Pfam" id="PF03803">
    <property type="entry name" value="Scramblase"/>
    <property type="match status" value="1"/>
</dbReference>
<accession>A0A834XL90</accession>
<comment type="similarity">
    <text evidence="1 2">Belongs to the phospholipid scramblase family.</text>
</comment>
<dbReference type="GO" id="GO:0017128">
    <property type="term" value="F:phospholipid scramblase activity"/>
    <property type="evidence" value="ECO:0007669"/>
    <property type="project" value="InterPro"/>
</dbReference>
<dbReference type="AlphaFoldDB" id="A0A834XL90"/>
<keyword evidence="2" id="KW-0106">Calcium</keyword>
<evidence type="ECO:0000313" key="3">
    <source>
        <dbReference type="EMBL" id="KAF7988071.1"/>
    </source>
</evidence>
<keyword evidence="4" id="KW-1185">Reference proteome</keyword>
<reference evidence="3 4" key="1">
    <citation type="submission" date="2020-08" db="EMBL/GenBank/DDBJ databases">
        <title>Aphidius gifuensis genome sequencing and assembly.</title>
        <authorList>
            <person name="Du Z."/>
        </authorList>
    </citation>
    <scope>NUCLEOTIDE SEQUENCE [LARGE SCALE GENOMIC DNA]</scope>
    <source>
        <strain evidence="3">YNYX2018</strain>
        <tissue evidence="3">Adults</tissue>
    </source>
</reference>
<evidence type="ECO:0000256" key="2">
    <source>
        <dbReference type="RuleBase" id="RU363116"/>
    </source>
</evidence>
<proteinExistence type="inferred from homology"/>
<comment type="caution">
    <text evidence="3">The sequence shown here is derived from an EMBL/GenBank/DDBJ whole genome shotgun (WGS) entry which is preliminary data.</text>
</comment>
<protein>
    <recommendedName>
        <fullName evidence="2">Phospholipid scramblase</fullName>
    </recommendedName>
</protein>
<comment type="function">
    <text evidence="2">May mediate accelerated ATP-independent bidirectional transbilayer migration of phospholipids upon binding calcium ions that results in a loss of phospholipid asymmetry in the plasma membrane.</text>
</comment>
<keyword evidence="2" id="KW-0449">Lipoprotein</keyword>
<gene>
    <name evidence="3" type="ORF">HCN44_007565</name>
</gene>
<name>A0A834XL90_APHGI</name>
<evidence type="ECO:0000256" key="1">
    <source>
        <dbReference type="ARBA" id="ARBA00005350"/>
    </source>
</evidence>
<sequence>MEKLAPCKILHLSFDKKRFYKKNCIIRDENHEIVFSTSETNYKIVVKNIPIIKIQKHFHGILTQVFDNTGNEVFKFIRARHYAEIYSYSGNEKIGYMTRKEFSSKHTIFDCQNNKLLKIKLPTWSGTYADKYQVYDLNGIKIADIYRKSENSCYASISYLGDIDVTRKALVLSATILLIPQIELNLKNFDNNL</sequence>